<evidence type="ECO:0000256" key="4">
    <source>
        <dbReference type="ARBA" id="ARBA00022801"/>
    </source>
</evidence>
<reference evidence="9" key="1">
    <citation type="submission" date="2020-10" db="EMBL/GenBank/DDBJ databases">
        <authorList>
            <person name="Gilroy R."/>
        </authorList>
    </citation>
    <scope>NUCLEOTIDE SEQUENCE</scope>
    <source>
        <strain evidence="9">17213</strain>
    </source>
</reference>
<dbReference type="Gene3D" id="2.60.40.3500">
    <property type="match status" value="1"/>
</dbReference>
<evidence type="ECO:0000256" key="3">
    <source>
        <dbReference type="ARBA" id="ARBA00011901"/>
    </source>
</evidence>
<dbReference type="Proteomes" id="UP000823631">
    <property type="component" value="Unassembled WGS sequence"/>
</dbReference>
<dbReference type="InterPro" id="IPR018392">
    <property type="entry name" value="LysM"/>
</dbReference>
<dbReference type="GO" id="GO:0030288">
    <property type="term" value="C:outer membrane-bounded periplasmic space"/>
    <property type="evidence" value="ECO:0007669"/>
    <property type="project" value="TreeGrafter"/>
</dbReference>
<dbReference type="GO" id="GO:0009253">
    <property type="term" value="P:peptidoglycan catabolic process"/>
    <property type="evidence" value="ECO:0007669"/>
    <property type="project" value="InterPro"/>
</dbReference>
<dbReference type="InterPro" id="IPR050695">
    <property type="entry name" value="N-acetylmuramoyl_amidase_3"/>
</dbReference>
<dbReference type="PROSITE" id="PS51782">
    <property type="entry name" value="LYSM"/>
    <property type="match status" value="1"/>
</dbReference>
<dbReference type="Gene3D" id="3.10.350.10">
    <property type="entry name" value="LysM domain"/>
    <property type="match status" value="1"/>
</dbReference>
<evidence type="ECO:0000256" key="7">
    <source>
        <dbReference type="SAM" id="SignalP"/>
    </source>
</evidence>
<name>A0A9D9DAD2_9GAMM</name>
<dbReference type="SMART" id="SM00257">
    <property type="entry name" value="LysM"/>
    <property type="match status" value="1"/>
</dbReference>
<dbReference type="InterPro" id="IPR002508">
    <property type="entry name" value="MurNAc-LAA_cat"/>
</dbReference>
<dbReference type="SMART" id="SM00646">
    <property type="entry name" value="Ami_3"/>
    <property type="match status" value="1"/>
</dbReference>
<evidence type="ECO:0000313" key="9">
    <source>
        <dbReference type="EMBL" id="MBO8415292.1"/>
    </source>
</evidence>
<keyword evidence="7" id="KW-0732">Signal</keyword>
<dbReference type="SUPFAM" id="SSF53187">
    <property type="entry name" value="Zn-dependent exopeptidases"/>
    <property type="match status" value="1"/>
</dbReference>
<comment type="similarity">
    <text evidence="2">Belongs to the N-acetylmuramoyl-L-alanine amidase 3 family.</text>
</comment>
<dbReference type="CDD" id="cd00118">
    <property type="entry name" value="LysM"/>
    <property type="match status" value="1"/>
</dbReference>
<dbReference type="GO" id="GO:0008745">
    <property type="term" value="F:N-acetylmuramoyl-L-alanine amidase activity"/>
    <property type="evidence" value="ECO:0007669"/>
    <property type="project" value="UniProtKB-EC"/>
</dbReference>
<comment type="caution">
    <text evidence="9">The sequence shown here is derived from an EMBL/GenBank/DDBJ whole genome shotgun (WGS) entry which is preliminary data.</text>
</comment>
<gene>
    <name evidence="9" type="ORF">IAB19_02800</name>
</gene>
<feature type="signal peptide" evidence="7">
    <location>
        <begin position="1"/>
        <end position="27"/>
    </location>
</feature>
<dbReference type="Gene3D" id="3.40.630.40">
    <property type="entry name" value="Zn-dependent exopeptidases"/>
    <property type="match status" value="1"/>
</dbReference>
<keyword evidence="5" id="KW-0961">Cell wall biogenesis/degradation</keyword>
<comment type="catalytic activity">
    <reaction evidence="1">
        <text>Hydrolyzes the link between N-acetylmuramoyl residues and L-amino acid residues in certain cell-wall glycopeptides.</text>
        <dbReference type="EC" id="3.5.1.28"/>
    </reaction>
</comment>
<reference evidence="9" key="2">
    <citation type="journal article" date="2021" name="PeerJ">
        <title>Extensive microbial diversity within the chicken gut microbiome revealed by metagenomics and culture.</title>
        <authorList>
            <person name="Gilroy R."/>
            <person name="Ravi A."/>
            <person name="Getino M."/>
            <person name="Pursley I."/>
            <person name="Horton D.L."/>
            <person name="Alikhan N.F."/>
            <person name="Baker D."/>
            <person name="Gharbi K."/>
            <person name="Hall N."/>
            <person name="Watson M."/>
            <person name="Adriaenssens E.M."/>
            <person name="Foster-Nyarko E."/>
            <person name="Jarju S."/>
            <person name="Secka A."/>
            <person name="Antonio M."/>
            <person name="Oren A."/>
            <person name="Chaudhuri R.R."/>
            <person name="La Ragione R."/>
            <person name="Hildebrand F."/>
            <person name="Pallen M.J."/>
        </authorList>
    </citation>
    <scope>NUCLEOTIDE SEQUENCE</scope>
    <source>
        <strain evidence="9">17213</strain>
    </source>
</reference>
<organism evidence="9 10">
    <name type="scientific">Candidatus Avisuccinivibrio stercorigallinarum</name>
    <dbReference type="NCBI Taxonomy" id="2840704"/>
    <lineage>
        <taxon>Bacteria</taxon>
        <taxon>Pseudomonadati</taxon>
        <taxon>Pseudomonadota</taxon>
        <taxon>Gammaproteobacteria</taxon>
        <taxon>Aeromonadales</taxon>
        <taxon>Succinivibrionaceae</taxon>
        <taxon>Succinivibrionaceae incertae sedis</taxon>
        <taxon>Candidatus Avisuccinivibrio</taxon>
    </lineage>
</organism>
<dbReference type="PANTHER" id="PTHR30404:SF6">
    <property type="entry name" value="N-ACETYLMURAMOYL-L-ALANINE AMIDASE AMIB"/>
    <property type="match status" value="1"/>
</dbReference>
<feature type="compositionally biased region" description="Polar residues" evidence="6">
    <location>
        <begin position="232"/>
        <end position="244"/>
    </location>
</feature>
<dbReference type="CDD" id="cd02696">
    <property type="entry name" value="MurNAc-LAA"/>
    <property type="match status" value="1"/>
</dbReference>
<feature type="region of interest" description="Disordered" evidence="6">
    <location>
        <begin position="217"/>
        <end position="248"/>
    </location>
</feature>
<feature type="compositionally biased region" description="Low complexity" evidence="6">
    <location>
        <begin position="221"/>
        <end position="231"/>
    </location>
</feature>
<accession>A0A9D9DAD2</accession>
<evidence type="ECO:0000256" key="1">
    <source>
        <dbReference type="ARBA" id="ARBA00001561"/>
    </source>
</evidence>
<sequence>MAKLKSLWSWGLGLLLAAVLSAPQAYADNIENIRGFANQDKTRVVLDLDFNPTYSTALNDNGRTFVVRVKNVDNYKTAPAKISVAQGSAVKGLSKNLDNRDVRYIFTLQGSSTPNVFVLKPQSGHNYRLVIDFPHTSTTVKSSGSLQVLDQKTAEARKGTGRGSGGIPPTHVITVQDADDAENALLNSLSQVGSDGIRTMTPQQAQTYEQKLKELREEQAEAAAQAAKQQAGGNRTQSPAQAAQQPVEEVLDTQAPPVPQLIQAVPDPFIIAVDAGHGGKDPGAIGKRGVREKNVTLAIAKSLAQYINSNKQFRSVLIRSSDVFVDLNRRSEIARQKKADILISIHADSVASGSSARGASVWVLSNNRAERENKKILNSGSKKGQQLLGGAGDVISQSEQNPYLAATILDMSSDNSRSEGYILGQEILAKLGGFTRLHNKKPIHASLAVLKSPDIPSLLIETGFLSNQYEEIQLNQPNYQKQIAYAIYQGIASYYEKYPKQRFKSRQESAQRVLNHEKVHTVKKGEYLAKIARSYNVTVAEIKKRNSLTSDTLKIGQELIIP</sequence>
<proteinExistence type="inferred from homology"/>
<evidence type="ECO:0000259" key="8">
    <source>
        <dbReference type="PROSITE" id="PS51782"/>
    </source>
</evidence>
<evidence type="ECO:0000256" key="5">
    <source>
        <dbReference type="ARBA" id="ARBA00023316"/>
    </source>
</evidence>
<evidence type="ECO:0000313" key="10">
    <source>
        <dbReference type="Proteomes" id="UP000823631"/>
    </source>
</evidence>
<dbReference type="AlphaFoldDB" id="A0A9D9DAD2"/>
<dbReference type="PANTHER" id="PTHR30404">
    <property type="entry name" value="N-ACETYLMURAMOYL-L-ALANINE AMIDASE"/>
    <property type="match status" value="1"/>
</dbReference>
<dbReference type="SUPFAM" id="SSF54106">
    <property type="entry name" value="LysM domain"/>
    <property type="match status" value="1"/>
</dbReference>
<feature type="domain" description="LysM" evidence="8">
    <location>
        <begin position="518"/>
        <end position="561"/>
    </location>
</feature>
<dbReference type="Pfam" id="PF01476">
    <property type="entry name" value="LysM"/>
    <property type="match status" value="1"/>
</dbReference>
<evidence type="ECO:0000256" key="2">
    <source>
        <dbReference type="ARBA" id="ARBA00010860"/>
    </source>
</evidence>
<dbReference type="EC" id="3.5.1.28" evidence="3"/>
<evidence type="ECO:0000256" key="6">
    <source>
        <dbReference type="SAM" id="MobiDB-lite"/>
    </source>
</evidence>
<feature type="chain" id="PRO_5039534784" description="N-acetylmuramoyl-L-alanine amidase" evidence="7">
    <location>
        <begin position="28"/>
        <end position="562"/>
    </location>
</feature>
<keyword evidence="4" id="KW-0378">Hydrolase</keyword>
<dbReference type="GO" id="GO:0071555">
    <property type="term" value="P:cell wall organization"/>
    <property type="evidence" value="ECO:0007669"/>
    <property type="project" value="UniProtKB-KW"/>
</dbReference>
<dbReference type="Pfam" id="PF01520">
    <property type="entry name" value="Amidase_3"/>
    <property type="match status" value="1"/>
</dbReference>
<dbReference type="InterPro" id="IPR036779">
    <property type="entry name" value="LysM_dom_sf"/>
</dbReference>
<protein>
    <recommendedName>
        <fullName evidence="3">N-acetylmuramoyl-L-alanine amidase</fullName>
        <ecNumber evidence="3">3.5.1.28</ecNumber>
    </recommendedName>
</protein>
<dbReference type="EMBL" id="JADINH010000052">
    <property type="protein sequence ID" value="MBO8415292.1"/>
    <property type="molecule type" value="Genomic_DNA"/>
</dbReference>